<keyword evidence="7" id="KW-1185">Reference proteome</keyword>
<evidence type="ECO:0000313" key="7">
    <source>
        <dbReference type="Proteomes" id="UP001595859"/>
    </source>
</evidence>
<dbReference type="CDD" id="cd00609">
    <property type="entry name" value="AAT_like"/>
    <property type="match status" value="1"/>
</dbReference>
<dbReference type="GO" id="GO:0008483">
    <property type="term" value="F:transaminase activity"/>
    <property type="evidence" value="ECO:0007669"/>
    <property type="project" value="UniProtKB-KW"/>
</dbReference>
<dbReference type="RefSeq" id="WP_378061857.1">
    <property type="nucleotide sequence ID" value="NZ_JBHSIS010000025.1"/>
</dbReference>
<dbReference type="Gene3D" id="3.40.640.10">
    <property type="entry name" value="Type I PLP-dependent aspartate aminotransferase-like (Major domain)"/>
    <property type="match status" value="1"/>
</dbReference>
<dbReference type="PANTHER" id="PTHR42790:SF19">
    <property type="entry name" value="KYNURENINE_ALPHA-AMINOADIPATE AMINOTRANSFERASE, MITOCHONDRIAL"/>
    <property type="match status" value="1"/>
</dbReference>
<dbReference type="Pfam" id="PF00155">
    <property type="entry name" value="Aminotran_1_2"/>
    <property type="match status" value="1"/>
</dbReference>
<feature type="domain" description="Aminotransferase class I/classII large" evidence="5">
    <location>
        <begin position="39"/>
        <end position="378"/>
    </location>
</feature>
<dbReference type="EMBL" id="JBHSIS010000025">
    <property type="protein sequence ID" value="MFC4859033.1"/>
    <property type="molecule type" value="Genomic_DNA"/>
</dbReference>
<comment type="caution">
    <text evidence="6">The sequence shown here is derived from an EMBL/GenBank/DDBJ whole genome shotgun (WGS) entry which is preliminary data.</text>
</comment>
<keyword evidence="4" id="KW-0663">Pyridoxal phosphate</keyword>
<dbReference type="SUPFAM" id="SSF53383">
    <property type="entry name" value="PLP-dependent transferases"/>
    <property type="match status" value="1"/>
</dbReference>
<dbReference type="InterPro" id="IPR004839">
    <property type="entry name" value="Aminotransferase_I/II_large"/>
</dbReference>
<gene>
    <name evidence="6" type="ORF">ACFPCV_36515</name>
</gene>
<comment type="cofactor">
    <cofactor evidence="1">
        <name>pyridoxal 5'-phosphate</name>
        <dbReference type="ChEBI" id="CHEBI:597326"/>
    </cofactor>
</comment>
<evidence type="ECO:0000256" key="2">
    <source>
        <dbReference type="ARBA" id="ARBA00022576"/>
    </source>
</evidence>
<evidence type="ECO:0000256" key="4">
    <source>
        <dbReference type="ARBA" id="ARBA00022898"/>
    </source>
</evidence>
<dbReference type="InterPro" id="IPR015424">
    <property type="entry name" value="PyrdxlP-dep_Trfase"/>
</dbReference>
<keyword evidence="3" id="KW-0808">Transferase</keyword>
<dbReference type="InterPro" id="IPR015421">
    <property type="entry name" value="PyrdxlP-dep_Trfase_major"/>
</dbReference>
<proteinExistence type="predicted"/>
<protein>
    <submittedName>
        <fullName evidence="6">PLP-dependent aminotransferase family protein</fullName>
    </submittedName>
</protein>
<dbReference type="InterPro" id="IPR050859">
    <property type="entry name" value="Class-I_PLP-dep_aminotransf"/>
</dbReference>
<dbReference type="Proteomes" id="UP001595859">
    <property type="component" value="Unassembled WGS sequence"/>
</dbReference>
<keyword evidence="2 6" id="KW-0032">Aminotransferase</keyword>
<name>A0ABV9SDQ0_9PSEU</name>
<dbReference type="Gene3D" id="3.90.1150.10">
    <property type="entry name" value="Aspartate Aminotransferase, domain 1"/>
    <property type="match status" value="1"/>
</dbReference>
<evidence type="ECO:0000313" key="6">
    <source>
        <dbReference type="EMBL" id="MFC4859033.1"/>
    </source>
</evidence>
<dbReference type="PANTHER" id="PTHR42790">
    <property type="entry name" value="AMINOTRANSFERASE"/>
    <property type="match status" value="1"/>
</dbReference>
<evidence type="ECO:0000256" key="1">
    <source>
        <dbReference type="ARBA" id="ARBA00001933"/>
    </source>
</evidence>
<evidence type="ECO:0000259" key="5">
    <source>
        <dbReference type="Pfam" id="PF00155"/>
    </source>
</evidence>
<evidence type="ECO:0000256" key="3">
    <source>
        <dbReference type="ARBA" id="ARBA00022679"/>
    </source>
</evidence>
<reference evidence="7" key="1">
    <citation type="journal article" date="2019" name="Int. J. Syst. Evol. Microbiol.">
        <title>The Global Catalogue of Microorganisms (GCM) 10K type strain sequencing project: providing services to taxonomists for standard genome sequencing and annotation.</title>
        <authorList>
            <consortium name="The Broad Institute Genomics Platform"/>
            <consortium name="The Broad Institute Genome Sequencing Center for Infectious Disease"/>
            <person name="Wu L."/>
            <person name="Ma J."/>
        </authorList>
    </citation>
    <scope>NUCLEOTIDE SEQUENCE [LARGE SCALE GENOMIC DNA]</scope>
    <source>
        <strain evidence="7">ZS-22-S1</strain>
    </source>
</reference>
<dbReference type="InterPro" id="IPR015422">
    <property type="entry name" value="PyrdxlP-dep_Trfase_small"/>
</dbReference>
<accession>A0ABV9SDQ0</accession>
<organism evidence="6 7">
    <name type="scientific">Actinophytocola glycyrrhizae</name>
    <dbReference type="NCBI Taxonomy" id="2044873"/>
    <lineage>
        <taxon>Bacteria</taxon>
        <taxon>Bacillati</taxon>
        <taxon>Actinomycetota</taxon>
        <taxon>Actinomycetes</taxon>
        <taxon>Pseudonocardiales</taxon>
        <taxon>Pseudonocardiaceae</taxon>
    </lineage>
</organism>
<sequence length="391" mass="42087">MSPARRLHGVKSSPVRDLLALTLRPEVISFAGGLPALELFDVDGWRAAFAKAAEDRRNLQYATTEGDPLLRELIAERMTRRGLPTTGADLLVTTGSQQALTLVATTLLEPGDVVAVEEPTYLAALQCFQLAGARVVPVASDEHGVVPSALAEVLERDRPTLVYLVPTFANPSGRTLPAARRQEIAALADRHDVWVVEDDPYGELRYRGERVPQLASYGEKVLHLGSLSKIGAPGLRLGWLRAPRSLMPAAVIAKQAADLHTSTIDQAAAAVYLTSADLDAHVAGLCAAYLERRDTMIAALPDTVPAGTEWTDPDGGMFVWLRLPGEVDTTDVLKRALTHNVAFVPGAPFFATTPDTATMRLSFTTNPPEEITEGMRRLAAVFTSPSADGER</sequence>